<comment type="caution">
    <text evidence="2">The sequence shown here is derived from an EMBL/GenBank/DDBJ whole genome shotgun (WGS) entry which is preliminary data.</text>
</comment>
<name>A0A402A0J8_9CHLR</name>
<dbReference type="PANTHER" id="PTHR36833">
    <property type="entry name" value="SLR0610 PROTEIN-RELATED"/>
    <property type="match status" value="1"/>
</dbReference>
<feature type="transmembrane region" description="Helical" evidence="1">
    <location>
        <begin position="122"/>
        <end position="139"/>
    </location>
</feature>
<protein>
    <submittedName>
        <fullName evidence="2">ABC transporter permease</fullName>
    </submittedName>
</protein>
<dbReference type="RefSeq" id="WP_126580275.1">
    <property type="nucleotide sequence ID" value="NZ_BIFR01000001.1"/>
</dbReference>
<evidence type="ECO:0000313" key="2">
    <source>
        <dbReference type="EMBL" id="GCE12678.1"/>
    </source>
</evidence>
<dbReference type="PANTHER" id="PTHR36833:SF1">
    <property type="entry name" value="INTEGRAL MEMBRANE TRANSPORT PROTEIN"/>
    <property type="match status" value="1"/>
</dbReference>
<proteinExistence type="predicted"/>
<feature type="transmembrane region" description="Helical" evidence="1">
    <location>
        <begin position="29"/>
        <end position="53"/>
    </location>
</feature>
<organism evidence="2 3">
    <name type="scientific">Tengunoibacter tsumagoiensis</name>
    <dbReference type="NCBI Taxonomy" id="2014871"/>
    <lineage>
        <taxon>Bacteria</taxon>
        <taxon>Bacillati</taxon>
        <taxon>Chloroflexota</taxon>
        <taxon>Ktedonobacteria</taxon>
        <taxon>Ktedonobacterales</taxon>
        <taxon>Dictyobacteraceae</taxon>
        <taxon>Tengunoibacter</taxon>
    </lineage>
</organism>
<keyword evidence="1" id="KW-1133">Transmembrane helix</keyword>
<dbReference type="InterPro" id="IPR010390">
    <property type="entry name" value="ABC-2_transporter-like"/>
</dbReference>
<reference evidence="3" key="1">
    <citation type="submission" date="2018-12" db="EMBL/GenBank/DDBJ databases">
        <title>Tengunoibacter tsumagoiensis gen. nov., sp. nov., Dictyobacter kobayashii sp. nov., D. alpinus sp. nov., and D. joshuensis sp. nov. and description of Dictyobacteraceae fam. nov. within the order Ktedonobacterales isolated from Tengu-no-mugimeshi.</title>
        <authorList>
            <person name="Wang C.M."/>
            <person name="Zheng Y."/>
            <person name="Sakai Y."/>
            <person name="Toyoda A."/>
            <person name="Minakuchi Y."/>
            <person name="Abe K."/>
            <person name="Yokota A."/>
            <person name="Yabe S."/>
        </authorList>
    </citation>
    <scope>NUCLEOTIDE SEQUENCE [LARGE SCALE GENOMIC DNA]</scope>
    <source>
        <strain evidence="3">Uno3</strain>
    </source>
</reference>
<dbReference type="AlphaFoldDB" id="A0A402A0J8"/>
<evidence type="ECO:0000313" key="3">
    <source>
        <dbReference type="Proteomes" id="UP000287352"/>
    </source>
</evidence>
<dbReference type="Pfam" id="PF06182">
    <property type="entry name" value="ABC2_membrane_6"/>
    <property type="match status" value="1"/>
</dbReference>
<dbReference type="EMBL" id="BIFR01000001">
    <property type="protein sequence ID" value="GCE12678.1"/>
    <property type="molecule type" value="Genomic_DNA"/>
</dbReference>
<gene>
    <name evidence="2" type="ORF">KTT_25370</name>
</gene>
<feature type="transmembrane region" description="Helical" evidence="1">
    <location>
        <begin position="145"/>
        <end position="166"/>
    </location>
</feature>
<feature type="transmembrane region" description="Helical" evidence="1">
    <location>
        <begin position="241"/>
        <end position="261"/>
    </location>
</feature>
<evidence type="ECO:0000256" key="1">
    <source>
        <dbReference type="SAM" id="Phobius"/>
    </source>
</evidence>
<keyword evidence="1" id="KW-0472">Membrane</keyword>
<feature type="transmembrane region" description="Helical" evidence="1">
    <location>
        <begin position="209"/>
        <end position="229"/>
    </location>
</feature>
<sequence>MNLLFEDMQLYLRLILMQIRAQAQYKLNLVLDISTYFLVTACELLAVILYFVPFPTLLGWRVGEVMLLSGVVSLSFGLAEMVGSGIDDFSTMIRRGDFDRVLLRPLGAFIQIFGSDFRLRRLGRLTQGVLAIGLALPLIPQLHWTVFRVLVLVLGVISGMVIYVSVQLLGATLCFWTVETTELINLLTYGSREMMSYPLAIYHQLMQRFFLFIIPVAFGAYVPVCFVLGKALPFGLPLECAYLAPVVATLFALVVGCIWRYGVHRYQSTGS</sequence>
<keyword evidence="1" id="KW-0812">Transmembrane</keyword>
<feature type="transmembrane region" description="Helical" evidence="1">
    <location>
        <begin position="65"/>
        <end position="86"/>
    </location>
</feature>
<dbReference type="OrthoDB" id="9788195at2"/>
<keyword evidence="3" id="KW-1185">Reference proteome</keyword>
<dbReference type="Proteomes" id="UP000287352">
    <property type="component" value="Unassembled WGS sequence"/>
</dbReference>
<accession>A0A402A0J8</accession>